<dbReference type="AlphaFoldDB" id="A0A9W8EJ28"/>
<evidence type="ECO:0000313" key="2">
    <source>
        <dbReference type="EMBL" id="KAJ2002573.1"/>
    </source>
</evidence>
<protein>
    <submittedName>
        <fullName evidence="2">Uncharacterized protein</fullName>
    </submittedName>
</protein>
<accession>A0A9W8EJ28</accession>
<proteinExistence type="predicted"/>
<reference evidence="2" key="1">
    <citation type="submission" date="2022-07" db="EMBL/GenBank/DDBJ databases">
        <title>Phylogenomic reconstructions and comparative analyses of Kickxellomycotina fungi.</title>
        <authorList>
            <person name="Reynolds N.K."/>
            <person name="Stajich J.E."/>
            <person name="Barry K."/>
            <person name="Grigoriev I.V."/>
            <person name="Crous P."/>
            <person name="Smith M.E."/>
        </authorList>
    </citation>
    <scope>NUCLEOTIDE SEQUENCE</scope>
    <source>
        <strain evidence="2">IMI 214461</strain>
    </source>
</reference>
<name>A0A9W8EJ28_9FUNG</name>
<comment type="caution">
    <text evidence="2">The sequence shown here is derived from an EMBL/GenBank/DDBJ whole genome shotgun (WGS) entry which is preliminary data.</text>
</comment>
<dbReference type="EMBL" id="JANBQF010000290">
    <property type="protein sequence ID" value="KAJ2002573.1"/>
    <property type="molecule type" value="Genomic_DNA"/>
</dbReference>
<dbReference type="Proteomes" id="UP001150907">
    <property type="component" value="Unassembled WGS sequence"/>
</dbReference>
<evidence type="ECO:0000313" key="3">
    <source>
        <dbReference type="Proteomes" id="UP001150907"/>
    </source>
</evidence>
<sequence>MSDYSQGQGEHHRHHEKREQYDENRGYDGQQGENYSENRGYDGQQGEDGERGFFSNTGKAISGYTYKDETYTDNAGVVHNKVDKSHVVMEGLGVAAVGGLAYTAYKKFENKNETPEQKYEEAQHQEANFFKNEDGTIRKTHAALAGIAAVGAGLLGKKLYDDFEEREDKKEERREHHNYNRD</sequence>
<feature type="compositionally biased region" description="Basic and acidic residues" evidence="1">
    <location>
        <begin position="17"/>
        <end position="26"/>
    </location>
</feature>
<dbReference type="OrthoDB" id="5590774at2759"/>
<organism evidence="2 3">
    <name type="scientific">Coemansia thaxteri</name>
    <dbReference type="NCBI Taxonomy" id="2663907"/>
    <lineage>
        <taxon>Eukaryota</taxon>
        <taxon>Fungi</taxon>
        <taxon>Fungi incertae sedis</taxon>
        <taxon>Zoopagomycota</taxon>
        <taxon>Kickxellomycotina</taxon>
        <taxon>Kickxellomycetes</taxon>
        <taxon>Kickxellales</taxon>
        <taxon>Kickxellaceae</taxon>
        <taxon>Coemansia</taxon>
    </lineage>
</organism>
<evidence type="ECO:0000256" key="1">
    <source>
        <dbReference type="SAM" id="MobiDB-lite"/>
    </source>
</evidence>
<keyword evidence="3" id="KW-1185">Reference proteome</keyword>
<feature type="region of interest" description="Disordered" evidence="1">
    <location>
        <begin position="1"/>
        <end position="55"/>
    </location>
</feature>
<gene>
    <name evidence="2" type="ORF">H4R26_003541</name>
</gene>